<feature type="domain" description="HTH lysR-type" evidence="5">
    <location>
        <begin position="1"/>
        <end position="58"/>
    </location>
</feature>
<comment type="similarity">
    <text evidence="1">Belongs to the LysR transcriptional regulatory family.</text>
</comment>
<dbReference type="Proteomes" id="UP001165395">
    <property type="component" value="Unassembled WGS sequence"/>
</dbReference>
<dbReference type="Pfam" id="PF03466">
    <property type="entry name" value="LysR_substrate"/>
    <property type="match status" value="1"/>
</dbReference>
<gene>
    <name evidence="6" type="ORF">LIN78_05685</name>
</gene>
<dbReference type="InterPro" id="IPR058163">
    <property type="entry name" value="LysR-type_TF_proteobact-type"/>
</dbReference>
<protein>
    <submittedName>
        <fullName evidence="6">LysR family transcriptional regulator</fullName>
    </submittedName>
</protein>
<dbReference type="Gene3D" id="3.40.190.290">
    <property type="match status" value="1"/>
</dbReference>
<organism evidence="6 7">
    <name type="scientific">Leeia speluncae</name>
    <dbReference type="NCBI Taxonomy" id="2884804"/>
    <lineage>
        <taxon>Bacteria</taxon>
        <taxon>Pseudomonadati</taxon>
        <taxon>Pseudomonadota</taxon>
        <taxon>Betaproteobacteria</taxon>
        <taxon>Neisseriales</taxon>
        <taxon>Leeiaceae</taxon>
        <taxon>Leeia</taxon>
    </lineage>
</organism>
<name>A0ABS8D4C4_9NEIS</name>
<keyword evidence="3" id="KW-0238">DNA-binding</keyword>
<keyword evidence="4" id="KW-0804">Transcription</keyword>
<evidence type="ECO:0000256" key="3">
    <source>
        <dbReference type="ARBA" id="ARBA00023125"/>
    </source>
</evidence>
<reference evidence="6" key="1">
    <citation type="submission" date="2021-10" db="EMBL/GenBank/DDBJ databases">
        <title>The complete genome sequence of Leeia sp. TBRC 13508.</title>
        <authorList>
            <person name="Charoenyingcharoen P."/>
            <person name="Yukphan P."/>
        </authorList>
    </citation>
    <scope>NUCLEOTIDE SEQUENCE</scope>
    <source>
        <strain evidence="6">TBRC 13508</strain>
    </source>
</reference>
<dbReference type="PROSITE" id="PS50931">
    <property type="entry name" value="HTH_LYSR"/>
    <property type="match status" value="1"/>
</dbReference>
<keyword evidence="7" id="KW-1185">Reference proteome</keyword>
<evidence type="ECO:0000256" key="4">
    <source>
        <dbReference type="ARBA" id="ARBA00023163"/>
    </source>
</evidence>
<dbReference type="InterPro" id="IPR036390">
    <property type="entry name" value="WH_DNA-bd_sf"/>
</dbReference>
<dbReference type="InterPro" id="IPR005119">
    <property type="entry name" value="LysR_subst-bd"/>
</dbReference>
<dbReference type="RefSeq" id="WP_227179392.1">
    <property type="nucleotide sequence ID" value="NZ_JAJBZT010000002.1"/>
</dbReference>
<dbReference type="SUPFAM" id="SSF46785">
    <property type="entry name" value="Winged helix' DNA-binding domain"/>
    <property type="match status" value="1"/>
</dbReference>
<dbReference type="InterPro" id="IPR000847">
    <property type="entry name" value="LysR_HTH_N"/>
</dbReference>
<evidence type="ECO:0000313" key="7">
    <source>
        <dbReference type="Proteomes" id="UP001165395"/>
    </source>
</evidence>
<dbReference type="EMBL" id="JAJBZT010000002">
    <property type="protein sequence ID" value="MCB6183038.1"/>
    <property type="molecule type" value="Genomic_DNA"/>
</dbReference>
<dbReference type="PANTHER" id="PTHR30537">
    <property type="entry name" value="HTH-TYPE TRANSCRIPTIONAL REGULATOR"/>
    <property type="match status" value="1"/>
</dbReference>
<dbReference type="InterPro" id="IPR036388">
    <property type="entry name" value="WH-like_DNA-bd_sf"/>
</dbReference>
<evidence type="ECO:0000313" key="6">
    <source>
        <dbReference type="EMBL" id="MCB6183038.1"/>
    </source>
</evidence>
<dbReference type="PANTHER" id="PTHR30537:SF21">
    <property type="entry name" value="HTH-TYPE TRANSCRIPTIONAL REGULATOR SINR-RELATED"/>
    <property type="match status" value="1"/>
</dbReference>
<accession>A0ABS8D4C4</accession>
<evidence type="ECO:0000259" key="5">
    <source>
        <dbReference type="PROSITE" id="PS50931"/>
    </source>
</evidence>
<proteinExistence type="inferred from homology"/>
<dbReference type="SUPFAM" id="SSF53850">
    <property type="entry name" value="Periplasmic binding protein-like II"/>
    <property type="match status" value="1"/>
</dbReference>
<sequence>MRLDDLELFVLAADQGSFSLVARQLNITPAFVSGAIMRLEKHLGTRLFVRNTRNLRLSEEGLRYLPFARGVVDQLQQGAQVLSEQSEALKGTLRLSAPSDIGRNLLVPWLDDFQTLHPQLAIQLRISDRAVDLVGEPVDAAIRYGQLPDSSLIAWPLVNGLRRSLCAAPAYLAKFGTPTHPTELVHHNCLGFVWGDQTFQRWRFTLPEEECVVNIRGNRFSDDADIVRRWAVNGQGLVYKSRLDLLPDIQAGRLVEVFPPTWGEPTSLHLVAAHRLQATPAVQALKAWLQEKCQALIA</sequence>
<keyword evidence="2" id="KW-0805">Transcription regulation</keyword>
<dbReference type="Gene3D" id="1.10.10.10">
    <property type="entry name" value="Winged helix-like DNA-binding domain superfamily/Winged helix DNA-binding domain"/>
    <property type="match status" value="1"/>
</dbReference>
<comment type="caution">
    <text evidence="6">The sequence shown here is derived from an EMBL/GenBank/DDBJ whole genome shotgun (WGS) entry which is preliminary data.</text>
</comment>
<evidence type="ECO:0000256" key="2">
    <source>
        <dbReference type="ARBA" id="ARBA00023015"/>
    </source>
</evidence>
<dbReference type="Pfam" id="PF00126">
    <property type="entry name" value="HTH_1"/>
    <property type="match status" value="1"/>
</dbReference>
<evidence type="ECO:0000256" key="1">
    <source>
        <dbReference type="ARBA" id="ARBA00009437"/>
    </source>
</evidence>
<dbReference type="CDD" id="cd08422">
    <property type="entry name" value="PBP2_CrgA_like"/>
    <property type="match status" value="1"/>
</dbReference>